<evidence type="ECO:0000313" key="1">
    <source>
        <dbReference type="EMBL" id="GJS89205.1"/>
    </source>
</evidence>
<comment type="caution">
    <text evidence="1">The sequence shown here is derived from an EMBL/GenBank/DDBJ whole genome shotgun (WGS) entry which is preliminary data.</text>
</comment>
<keyword evidence="2" id="KW-1185">Reference proteome</keyword>
<reference evidence="1" key="1">
    <citation type="journal article" date="2022" name="Int. J. Mol. Sci.">
        <title>Draft Genome of Tanacetum Coccineum: Genomic Comparison of Closely Related Tanacetum-Family Plants.</title>
        <authorList>
            <person name="Yamashiro T."/>
            <person name="Shiraishi A."/>
            <person name="Nakayama K."/>
            <person name="Satake H."/>
        </authorList>
    </citation>
    <scope>NUCLEOTIDE SEQUENCE</scope>
</reference>
<protein>
    <submittedName>
        <fullName evidence="1">Uncharacterized protein</fullName>
    </submittedName>
</protein>
<organism evidence="1 2">
    <name type="scientific">Tanacetum coccineum</name>
    <dbReference type="NCBI Taxonomy" id="301880"/>
    <lineage>
        <taxon>Eukaryota</taxon>
        <taxon>Viridiplantae</taxon>
        <taxon>Streptophyta</taxon>
        <taxon>Embryophyta</taxon>
        <taxon>Tracheophyta</taxon>
        <taxon>Spermatophyta</taxon>
        <taxon>Magnoliopsida</taxon>
        <taxon>eudicotyledons</taxon>
        <taxon>Gunneridae</taxon>
        <taxon>Pentapetalae</taxon>
        <taxon>asterids</taxon>
        <taxon>campanulids</taxon>
        <taxon>Asterales</taxon>
        <taxon>Asteraceae</taxon>
        <taxon>Asteroideae</taxon>
        <taxon>Anthemideae</taxon>
        <taxon>Anthemidinae</taxon>
        <taxon>Tanacetum</taxon>
    </lineage>
</organism>
<dbReference type="Proteomes" id="UP001151760">
    <property type="component" value="Unassembled WGS sequence"/>
</dbReference>
<sequence>MENELSAHQRTISTISFQKQEHEKFFKTHEDKEIEKVISLEKQVKVLNDIAYKTGQLVQTMNMLIRNYKTSFVKPQYLKKVQSVNPSLYNIGCYNDNLALILAPETDETIRLAQESRSKLNMSCNYLEALEKYLELTLQHEKENNVCENSWVKQSLILGDTEKALKDKTVSLIVELNCKTVESHDLRA</sequence>
<name>A0ABQ4ZGI6_9ASTR</name>
<proteinExistence type="predicted"/>
<reference evidence="1" key="2">
    <citation type="submission" date="2022-01" db="EMBL/GenBank/DDBJ databases">
        <authorList>
            <person name="Yamashiro T."/>
            <person name="Shiraishi A."/>
            <person name="Satake H."/>
            <person name="Nakayama K."/>
        </authorList>
    </citation>
    <scope>NUCLEOTIDE SEQUENCE</scope>
</reference>
<accession>A0ABQ4ZGI6</accession>
<gene>
    <name evidence="1" type="ORF">Tco_0771841</name>
</gene>
<evidence type="ECO:0000313" key="2">
    <source>
        <dbReference type="Proteomes" id="UP001151760"/>
    </source>
</evidence>
<dbReference type="EMBL" id="BQNB010011333">
    <property type="protein sequence ID" value="GJS89205.1"/>
    <property type="molecule type" value="Genomic_DNA"/>
</dbReference>